<dbReference type="GO" id="GO:0016788">
    <property type="term" value="F:hydrolase activity, acting on ester bonds"/>
    <property type="evidence" value="ECO:0007669"/>
    <property type="project" value="InterPro"/>
</dbReference>
<dbReference type="OrthoDB" id="1600564at2759"/>
<dbReference type="InterPro" id="IPR035669">
    <property type="entry name" value="SGNH_plant_lipase-like"/>
</dbReference>
<dbReference type="InterPro" id="IPR036514">
    <property type="entry name" value="SGNH_hydro_sf"/>
</dbReference>
<protein>
    <recommendedName>
        <fullName evidence="7">GDSL esterase/lipase</fullName>
    </recommendedName>
</protein>
<evidence type="ECO:0000313" key="5">
    <source>
        <dbReference type="EMBL" id="MBA0806262.1"/>
    </source>
</evidence>
<keyword evidence="3" id="KW-0442">Lipid degradation</keyword>
<dbReference type="GO" id="GO:0016042">
    <property type="term" value="P:lipid catabolic process"/>
    <property type="evidence" value="ECO:0007669"/>
    <property type="project" value="UniProtKB-KW"/>
</dbReference>
<evidence type="ECO:0000256" key="3">
    <source>
        <dbReference type="ARBA" id="ARBA00022963"/>
    </source>
</evidence>
<accession>A0A7J9H927</accession>
<name>A0A7J9H927_9ROSI</name>
<feature type="non-terminal residue" evidence="5">
    <location>
        <position position="1"/>
    </location>
</feature>
<evidence type="ECO:0000313" key="6">
    <source>
        <dbReference type="Proteomes" id="UP000593560"/>
    </source>
</evidence>
<dbReference type="InterPro" id="IPR001087">
    <property type="entry name" value="GDSL"/>
</dbReference>
<dbReference type="CDD" id="cd01837">
    <property type="entry name" value="SGNH_plant_lipase_like"/>
    <property type="match status" value="1"/>
</dbReference>
<dbReference type="InterPro" id="IPR051058">
    <property type="entry name" value="GDSL_Est/Lipase"/>
</dbReference>
<dbReference type="PANTHER" id="PTHR45648">
    <property type="entry name" value="GDSL LIPASE/ACYLHYDROLASE FAMILY PROTEIN (AFU_ORTHOLOGUE AFUA_4G14700)"/>
    <property type="match status" value="1"/>
</dbReference>
<comment type="caution">
    <text evidence="5">The sequence shown here is derived from an EMBL/GenBank/DDBJ whole genome shotgun (WGS) entry which is preliminary data.</text>
</comment>
<organism evidence="5 6">
    <name type="scientific">Gossypium harknessii</name>
    <dbReference type="NCBI Taxonomy" id="34285"/>
    <lineage>
        <taxon>Eukaryota</taxon>
        <taxon>Viridiplantae</taxon>
        <taxon>Streptophyta</taxon>
        <taxon>Embryophyta</taxon>
        <taxon>Tracheophyta</taxon>
        <taxon>Spermatophyta</taxon>
        <taxon>Magnoliopsida</taxon>
        <taxon>eudicotyledons</taxon>
        <taxon>Gunneridae</taxon>
        <taxon>Pentapetalae</taxon>
        <taxon>rosids</taxon>
        <taxon>malvids</taxon>
        <taxon>Malvales</taxon>
        <taxon>Malvaceae</taxon>
        <taxon>Malvoideae</taxon>
        <taxon>Gossypium</taxon>
    </lineage>
</organism>
<gene>
    <name evidence="5" type="ORF">Gohar_005721</name>
</gene>
<sequence>QSLGAKSFPPPYLAPNTEAQAILRGINYASGASGIMDKTGFFFIGRIPLGEQVSNFEQNRIYMVNAMGENYTRKFLRKAIFSLTIGSNDVLNYIQPSIPFLRHDKVSPSTFLDFMISNLTLQLERLHEMGARKFIVVGVGPLGCIPFVRALKLLGSGQCSSAVNTLIQAYNHRLKELLSRLNQEMGPETIFVFANSYDVFMDIIANYHQYGLENANDPCCGGYFPPFVCFKSSDANTSALCDDRSKYVFWDAYHPTEAANLIIAKQLVDGNENVSFPINIRKLYNYNNSYFKGDLLTFNGNEFATRNYRGHGWVSICMGRSWSRGWVLYGFFKAFLAVELIWAIGLQVNPGLESNSMGFVLMLSGLQTNLKDITMGP</sequence>
<dbReference type="Pfam" id="PF00657">
    <property type="entry name" value="Lipase_GDSL"/>
    <property type="match status" value="1"/>
</dbReference>
<keyword evidence="2" id="KW-0378">Hydrolase</keyword>
<evidence type="ECO:0000256" key="4">
    <source>
        <dbReference type="ARBA" id="ARBA00023098"/>
    </source>
</evidence>
<dbReference type="EMBL" id="JABFAD010000008">
    <property type="protein sequence ID" value="MBA0806262.1"/>
    <property type="molecule type" value="Genomic_DNA"/>
</dbReference>
<dbReference type="SUPFAM" id="SSF52266">
    <property type="entry name" value="SGNH hydrolase"/>
    <property type="match status" value="1"/>
</dbReference>
<evidence type="ECO:0008006" key="7">
    <source>
        <dbReference type="Google" id="ProtNLM"/>
    </source>
</evidence>
<evidence type="ECO:0000256" key="2">
    <source>
        <dbReference type="ARBA" id="ARBA00022801"/>
    </source>
</evidence>
<comment type="similarity">
    <text evidence="1">Belongs to the 'GDSL' lipolytic enzyme family.</text>
</comment>
<dbReference type="PANTHER" id="PTHR45648:SF5">
    <property type="entry name" value="OS04G0577300 PROTEIN"/>
    <property type="match status" value="1"/>
</dbReference>
<evidence type="ECO:0000256" key="1">
    <source>
        <dbReference type="ARBA" id="ARBA00008668"/>
    </source>
</evidence>
<reference evidence="5 6" key="1">
    <citation type="journal article" date="2019" name="Genome Biol. Evol.">
        <title>Insights into the evolution of the New World diploid cottons (Gossypium, subgenus Houzingenia) based on genome sequencing.</title>
        <authorList>
            <person name="Grover C.E."/>
            <person name="Arick M.A. 2nd"/>
            <person name="Thrash A."/>
            <person name="Conover J.L."/>
            <person name="Sanders W.S."/>
            <person name="Peterson D.G."/>
            <person name="Frelichowski J.E."/>
            <person name="Scheffler J.A."/>
            <person name="Scheffler B.E."/>
            <person name="Wendel J.F."/>
        </authorList>
    </citation>
    <scope>NUCLEOTIDE SEQUENCE [LARGE SCALE GENOMIC DNA]</scope>
    <source>
        <strain evidence="5">0</strain>
        <tissue evidence="5">Leaf</tissue>
    </source>
</reference>
<dbReference type="Gene3D" id="3.40.50.1110">
    <property type="entry name" value="SGNH hydrolase"/>
    <property type="match status" value="1"/>
</dbReference>
<keyword evidence="4" id="KW-0443">Lipid metabolism</keyword>
<dbReference type="Proteomes" id="UP000593560">
    <property type="component" value="Unassembled WGS sequence"/>
</dbReference>
<keyword evidence="6" id="KW-1185">Reference proteome</keyword>
<dbReference type="AlphaFoldDB" id="A0A7J9H927"/>
<proteinExistence type="inferred from homology"/>